<dbReference type="CDD" id="cd04301">
    <property type="entry name" value="NAT_SF"/>
    <property type="match status" value="1"/>
</dbReference>
<dbReference type="PROSITE" id="PS51186">
    <property type="entry name" value="GNAT"/>
    <property type="match status" value="1"/>
</dbReference>
<dbReference type="EC" id="2.3.-.-" evidence="4"/>
<accession>A0ABV5J824</accession>
<dbReference type="EMBL" id="JBHMEW010000065">
    <property type="protein sequence ID" value="MFB9212971.1"/>
    <property type="molecule type" value="Genomic_DNA"/>
</dbReference>
<dbReference type="GO" id="GO:0016746">
    <property type="term" value="F:acyltransferase activity"/>
    <property type="evidence" value="ECO:0007669"/>
    <property type="project" value="UniProtKB-KW"/>
</dbReference>
<reference evidence="4 5" key="1">
    <citation type="submission" date="2024-09" db="EMBL/GenBank/DDBJ databases">
        <authorList>
            <person name="Sun Q."/>
            <person name="Mori K."/>
        </authorList>
    </citation>
    <scope>NUCLEOTIDE SEQUENCE [LARGE SCALE GENOMIC DNA]</scope>
    <source>
        <strain evidence="4 5">CECT 7682</strain>
    </source>
</reference>
<comment type="caution">
    <text evidence="4">The sequence shown here is derived from an EMBL/GenBank/DDBJ whole genome shotgun (WGS) entry which is preliminary data.</text>
</comment>
<protein>
    <submittedName>
        <fullName evidence="4">GNAT family N-acetyltransferase</fullName>
        <ecNumber evidence="4">2.3.-.-</ecNumber>
    </submittedName>
</protein>
<feature type="domain" description="N-acetyltransferase" evidence="3">
    <location>
        <begin position="95"/>
        <end position="236"/>
    </location>
</feature>
<sequence>MIQPLPWDSKFFGLHIGRLELTGGLQLNNFKKEIAKFDLVYIFSSEPLNLKGTEMGYHGSRLELEINPPFSTCDLLMPSDEKVGELVAPGFEEKEDLFPLARESGYCSRFLGDPVLKLNFQKFYDRWMQLILDRKDKIWVCRENGNLIGMVTLQINDGEGKLGLMAVQKMARRKGVGKALMLGLSQKANLLGLKKIRVVTQGENSAGVGFYYSMGFKKVLCQYVYHWHNPTLKKKEG</sequence>
<dbReference type="SUPFAM" id="SSF55729">
    <property type="entry name" value="Acyl-CoA N-acyltransferases (Nat)"/>
    <property type="match status" value="1"/>
</dbReference>
<dbReference type="RefSeq" id="WP_290248416.1">
    <property type="nucleotide sequence ID" value="NZ_JAUFQT010000001.1"/>
</dbReference>
<evidence type="ECO:0000259" key="3">
    <source>
        <dbReference type="PROSITE" id="PS51186"/>
    </source>
</evidence>
<name>A0ABV5J824_9BACT</name>
<dbReference type="InterPro" id="IPR050832">
    <property type="entry name" value="Bact_Acetyltransf"/>
</dbReference>
<proteinExistence type="predicted"/>
<dbReference type="Proteomes" id="UP001589654">
    <property type="component" value="Unassembled WGS sequence"/>
</dbReference>
<evidence type="ECO:0000256" key="1">
    <source>
        <dbReference type="ARBA" id="ARBA00022679"/>
    </source>
</evidence>
<dbReference type="Pfam" id="PF00583">
    <property type="entry name" value="Acetyltransf_1"/>
    <property type="match status" value="1"/>
</dbReference>
<dbReference type="InterPro" id="IPR000182">
    <property type="entry name" value="GNAT_dom"/>
</dbReference>
<evidence type="ECO:0000313" key="4">
    <source>
        <dbReference type="EMBL" id="MFB9212971.1"/>
    </source>
</evidence>
<keyword evidence="5" id="KW-1185">Reference proteome</keyword>
<dbReference type="InterPro" id="IPR016181">
    <property type="entry name" value="Acyl_CoA_acyltransferase"/>
</dbReference>
<dbReference type="PANTHER" id="PTHR43877">
    <property type="entry name" value="AMINOALKYLPHOSPHONATE N-ACETYLTRANSFERASE-RELATED-RELATED"/>
    <property type="match status" value="1"/>
</dbReference>
<dbReference type="Gene3D" id="3.40.630.30">
    <property type="match status" value="1"/>
</dbReference>
<organism evidence="4 5">
    <name type="scientific">Echinicola jeungdonensis</name>
    <dbReference type="NCBI Taxonomy" id="709343"/>
    <lineage>
        <taxon>Bacteria</taxon>
        <taxon>Pseudomonadati</taxon>
        <taxon>Bacteroidota</taxon>
        <taxon>Cytophagia</taxon>
        <taxon>Cytophagales</taxon>
        <taxon>Cyclobacteriaceae</taxon>
        <taxon>Echinicola</taxon>
    </lineage>
</organism>
<keyword evidence="2 4" id="KW-0012">Acyltransferase</keyword>
<evidence type="ECO:0000256" key="2">
    <source>
        <dbReference type="ARBA" id="ARBA00023315"/>
    </source>
</evidence>
<gene>
    <name evidence="4" type="ORF">ACFFUR_14240</name>
</gene>
<keyword evidence="1 4" id="KW-0808">Transferase</keyword>
<evidence type="ECO:0000313" key="5">
    <source>
        <dbReference type="Proteomes" id="UP001589654"/>
    </source>
</evidence>